<dbReference type="WBParaSite" id="PS1159_v2.g22814.t1">
    <property type="protein sequence ID" value="PS1159_v2.g22814.t1"/>
    <property type="gene ID" value="PS1159_v2.g22814"/>
</dbReference>
<evidence type="ECO:0000313" key="2">
    <source>
        <dbReference type="WBParaSite" id="PS1159_v2.g22814.t1"/>
    </source>
</evidence>
<dbReference type="Proteomes" id="UP000887580">
    <property type="component" value="Unplaced"/>
</dbReference>
<organism evidence="1 2">
    <name type="scientific">Panagrolaimus sp. PS1159</name>
    <dbReference type="NCBI Taxonomy" id="55785"/>
    <lineage>
        <taxon>Eukaryota</taxon>
        <taxon>Metazoa</taxon>
        <taxon>Ecdysozoa</taxon>
        <taxon>Nematoda</taxon>
        <taxon>Chromadorea</taxon>
        <taxon>Rhabditida</taxon>
        <taxon>Tylenchina</taxon>
        <taxon>Panagrolaimomorpha</taxon>
        <taxon>Panagrolaimoidea</taxon>
        <taxon>Panagrolaimidae</taxon>
        <taxon>Panagrolaimus</taxon>
    </lineage>
</organism>
<accession>A0AC35G306</accession>
<protein>
    <submittedName>
        <fullName evidence="2">Uncharacterized protein</fullName>
    </submittedName>
</protein>
<proteinExistence type="predicted"/>
<name>A0AC35G306_9BILA</name>
<sequence>MDQIFKETHNIHKREKRDEEDKPDPPYVVDIAGNCVINEDCTLPYTCQYTVMGRRCIKDLSIEYPESNFTKIPSIEDLEEAMFNKSFDIYLPWNQD</sequence>
<evidence type="ECO:0000313" key="1">
    <source>
        <dbReference type="Proteomes" id="UP000887580"/>
    </source>
</evidence>
<reference evidence="2" key="1">
    <citation type="submission" date="2022-11" db="UniProtKB">
        <authorList>
            <consortium name="WormBaseParasite"/>
        </authorList>
    </citation>
    <scope>IDENTIFICATION</scope>
</reference>